<keyword evidence="13 18" id="KW-0067">ATP-binding</keyword>
<keyword evidence="8" id="KW-0723">Serine/threonine-protein kinase</keyword>
<keyword evidence="17" id="KW-0325">Glycoprotein</keyword>
<evidence type="ECO:0000259" key="20">
    <source>
        <dbReference type="PROSITE" id="PS50011"/>
    </source>
</evidence>
<evidence type="ECO:0000256" key="14">
    <source>
        <dbReference type="ARBA" id="ARBA00022989"/>
    </source>
</evidence>
<evidence type="ECO:0000256" key="12">
    <source>
        <dbReference type="ARBA" id="ARBA00022741"/>
    </source>
</evidence>
<dbReference type="EC" id="2.7.11.1" evidence="6"/>
<dbReference type="FunFam" id="2.60.120.200:FF:000103">
    <property type="entry name" value="L-type lectin-domain containing receptor kinase IX.1"/>
    <property type="match status" value="1"/>
</dbReference>
<comment type="similarity">
    <text evidence="4">In the N-terminal section; belongs to the leguminous lectin family.</text>
</comment>
<dbReference type="PROSITE" id="PS00107">
    <property type="entry name" value="PROTEIN_KINASE_ATP"/>
    <property type="match status" value="1"/>
</dbReference>
<dbReference type="Proteomes" id="UP000250321">
    <property type="component" value="Unassembled WGS sequence"/>
</dbReference>
<dbReference type="Pfam" id="PF07714">
    <property type="entry name" value="PK_Tyr_Ser-Thr"/>
    <property type="match status" value="1"/>
</dbReference>
<dbReference type="Gene3D" id="2.60.120.200">
    <property type="match status" value="1"/>
</dbReference>
<organism evidence="21 22">
    <name type="scientific">Prunus yedoensis var. nudiflora</name>
    <dbReference type="NCBI Taxonomy" id="2094558"/>
    <lineage>
        <taxon>Eukaryota</taxon>
        <taxon>Viridiplantae</taxon>
        <taxon>Streptophyta</taxon>
        <taxon>Embryophyta</taxon>
        <taxon>Tracheophyta</taxon>
        <taxon>Spermatophyta</taxon>
        <taxon>Magnoliopsida</taxon>
        <taxon>eudicotyledons</taxon>
        <taxon>Gunneridae</taxon>
        <taxon>Pentapetalae</taxon>
        <taxon>rosids</taxon>
        <taxon>fabids</taxon>
        <taxon>Rosales</taxon>
        <taxon>Rosaceae</taxon>
        <taxon>Amygdaloideae</taxon>
        <taxon>Amygdaleae</taxon>
        <taxon>Prunus</taxon>
    </lineage>
</organism>
<dbReference type="InterPro" id="IPR001245">
    <property type="entry name" value="Ser-Thr/Tyr_kinase_cat_dom"/>
</dbReference>
<dbReference type="InterPro" id="IPR011009">
    <property type="entry name" value="Kinase-like_dom_sf"/>
</dbReference>
<evidence type="ECO:0000256" key="2">
    <source>
        <dbReference type="ARBA" id="ARBA00004479"/>
    </source>
</evidence>
<dbReference type="SUPFAM" id="SSF56112">
    <property type="entry name" value="Protein kinase-like (PK-like)"/>
    <property type="match status" value="1"/>
</dbReference>
<comment type="similarity">
    <text evidence="3">Belongs to the leguminous lectin family.</text>
</comment>
<evidence type="ECO:0000313" key="22">
    <source>
        <dbReference type="Proteomes" id="UP000250321"/>
    </source>
</evidence>
<evidence type="ECO:0000256" key="1">
    <source>
        <dbReference type="ARBA" id="ARBA00004236"/>
    </source>
</evidence>
<proteinExistence type="inferred from homology"/>
<evidence type="ECO:0000313" key="21">
    <source>
        <dbReference type="EMBL" id="PQQ03014.1"/>
    </source>
</evidence>
<keyword evidence="7" id="KW-1003">Cell membrane</keyword>
<evidence type="ECO:0000256" key="18">
    <source>
        <dbReference type="PROSITE-ProRule" id="PRU10141"/>
    </source>
</evidence>
<dbReference type="InterPro" id="IPR013320">
    <property type="entry name" value="ConA-like_dom_sf"/>
</dbReference>
<dbReference type="SUPFAM" id="SSF49899">
    <property type="entry name" value="Concanavalin A-like lectins/glucanases"/>
    <property type="match status" value="1"/>
</dbReference>
<evidence type="ECO:0000256" key="17">
    <source>
        <dbReference type="ARBA" id="ARBA00023180"/>
    </source>
</evidence>
<keyword evidence="11 21" id="KW-0430">Lectin</keyword>
<keyword evidence="12 18" id="KW-0547">Nucleotide-binding</keyword>
<reference evidence="21 22" key="1">
    <citation type="submission" date="2018-02" db="EMBL/GenBank/DDBJ databases">
        <title>Draft genome of wild Prunus yedoensis var. nudiflora.</title>
        <authorList>
            <person name="Baek S."/>
            <person name="Kim J.-H."/>
            <person name="Choi K."/>
            <person name="Kim G.-B."/>
            <person name="Cho A."/>
            <person name="Jang H."/>
            <person name="Shin C.-H."/>
            <person name="Yu H.-J."/>
            <person name="Mun J.-H."/>
        </authorList>
    </citation>
    <scope>NUCLEOTIDE SEQUENCE [LARGE SCALE GENOMIC DNA]</scope>
    <source>
        <strain evidence="22">cv. Jeju island</strain>
        <tissue evidence="21">Leaf</tissue>
    </source>
</reference>
<keyword evidence="9 19" id="KW-0812">Transmembrane</keyword>
<evidence type="ECO:0000256" key="15">
    <source>
        <dbReference type="ARBA" id="ARBA00023136"/>
    </source>
</evidence>
<sequence>MAFFKPFSHLQAQTLPSLLIHIFLLLFNTNTKDINFQGDAFPSGGVIQLTKNQVDDSLTESAGRATYFQPVRLWDSSTGRLTDFTTHFSFVMKALNDTYYGDGISFFLAPFGSEIPNNSTGGYLALFSSETALNASKNKIVAVEFDSHENEWDPRPDHVGINVNSIASVANVSWKTTMKNGSVANAWVTYNSTTRNLSVFLTYSENPVYNVGDCSVSYIVNLKDVLPELVSVGFSAATGYWVEIHNILSWSFSSTLEINSNKEAQKKLRLGIGLGAGFGLLSCGLGLFWFMSWRKRVNKIDEAYDMSMDDEFDKGTGPRRFTYRELSRATNNFSEGGKLGEGGFGGVYKGLLSESNTEVAVKRVSRGSKQGKKEYVAEVRIISRLRHRNLVQLIGWCHEQSEFLLIYEIMPNGSLDSICLE</sequence>
<keyword evidence="21" id="KW-0418">Kinase</keyword>
<accession>A0A314YFP0</accession>
<dbReference type="InterPro" id="IPR000719">
    <property type="entry name" value="Prot_kinase_dom"/>
</dbReference>
<dbReference type="AlphaFoldDB" id="A0A314YFP0"/>
<dbReference type="InterPro" id="IPR001220">
    <property type="entry name" value="Legume_lectin_dom"/>
</dbReference>
<evidence type="ECO:0000256" key="4">
    <source>
        <dbReference type="ARBA" id="ARBA00008536"/>
    </source>
</evidence>
<keyword evidence="10" id="KW-0732">Signal</keyword>
<dbReference type="GO" id="GO:0005524">
    <property type="term" value="F:ATP binding"/>
    <property type="evidence" value="ECO:0007669"/>
    <property type="project" value="UniProtKB-UniRule"/>
</dbReference>
<comment type="similarity">
    <text evidence="5">In the C-terminal section; belongs to the protein kinase superfamily. Ser/Thr protein kinase family.</text>
</comment>
<dbReference type="InterPro" id="IPR017441">
    <property type="entry name" value="Protein_kinase_ATP_BS"/>
</dbReference>
<evidence type="ECO:0000256" key="8">
    <source>
        <dbReference type="ARBA" id="ARBA00022527"/>
    </source>
</evidence>
<keyword evidence="22" id="KW-1185">Reference proteome</keyword>
<dbReference type="GO" id="GO:0005886">
    <property type="term" value="C:plasma membrane"/>
    <property type="evidence" value="ECO:0007669"/>
    <property type="project" value="UniProtKB-SubCell"/>
</dbReference>
<evidence type="ECO:0000256" key="19">
    <source>
        <dbReference type="SAM" id="Phobius"/>
    </source>
</evidence>
<evidence type="ECO:0000256" key="16">
    <source>
        <dbReference type="ARBA" id="ARBA00023170"/>
    </source>
</evidence>
<evidence type="ECO:0000256" key="6">
    <source>
        <dbReference type="ARBA" id="ARBA00012513"/>
    </source>
</evidence>
<evidence type="ECO:0000256" key="10">
    <source>
        <dbReference type="ARBA" id="ARBA00022729"/>
    </source>
</evidence>
<evidence type="ECO:0000256" key="9">
    <source>
        <dbReference type="ARBA" id="ARBA00022692"/>
    </source>
</evidence>
<feature type="domain" description="Protein kinase" evidence="20">
    <location>
        <begin position="333"/>
        <end position="421"/>
    </location>
</feature>
<dbReference type="PROSITE" id="PS50011">
    <property type="entry name" value="PROTEIN_KINASE_DOM"/>
    <property type="match status" value="1"/>
</dbReference>
<evidence type="ECO:0000256" key="5">
    <source>
        <dbReference type="ARBA" id="ARBA00010217"/>
    </source>
</evidence>
<dbReference type="CDD" id="cd06899">
    <property type="entry name" value="lectin_legume_LecRK_Arcelin_ConA"/>
    <property type="match status" value="1"/>
</dbReference>
<keyword evidence="8" id="KW-0808">Transferase</keyword>
<name>A0A314YFP0_PRUYE</name>
<comment type="subcellular location">
    <subcellularLocation>
        <location evidence="1">Cell membrane</location>
    </subcellularLocation>
    <subcellularLocation>
        <location evidence="2">Membrane</location>
        <topology evidence="2">Single-pass type I membrane protein</topology>
    </subcellularLocation>
</comment>
<dbReference type="GO" id="GO:0004674">
    <property type="term" value="F:protein serine/threonine kinase activity"/>
    <property type="evidence" value="ECO:0007669"/>
    <property type="project" value="UniProtKB-KW"/>
</dbReference>
<comment type="caution">
    <text evidence="21">The sequence shown here is derived from an EMBL/GenBank/DDBJ whole genome shotgun (WGS) entry which is preliminary data.</text>
</comment>
<dbReference type="InterPro" id="IPR019825">
    <property type="entry name" value="Lectin_legB_Mn/Ca_BS"/>
</dbReference>
<dbReference type="EMBL" id="PJQY01001392">
    <property type="protein sequence ID" value="PQQ03014.1"/>
    <property type="molecule type" value="Genomic_DNA"/>
</dbReference>
<evidence type="ECO:0000256" key="11">
    <source>
        <dbReference type="ARBA" id="ARBA00022734"/>
    </source>
</evidence>
<dbReference type="PANTHER" id="PTHR27007">
    <property type="match status" value="1"/>
</dbReference>
<gene>
    <name evidence="21" type="ORF">Pyn_24340</name>
</gene>
<evidence type="ECO:0000256" key="13">
    <source>
        <dbReference type="ARBA" id="ARBA00022840"/>
    </source>
</evidence>
<feature type="transmembrane region" description="Helical" evidence="19">
    <location>
        <begin position="270"/>
        <end position="290"/>
    </location>
</feature>
<dbReference type="Gene3D" id="3.30.200.20">
    <property type="entry name" value="Phosphorylase Kinase, domain 1"/>
    <property type="match status" value="1"/>
</dbReference>
<dbReference type="PROSITE" id="PS00307">
    <property type="entry name" value="LECTIN_LEGUME_BETA"/>
    <property type="match status" value="1"/>
</dbReference>
<evidence type="ECO:0000256" key="7">
    <source>
        <dbReference type="ARBA" id="ARBA00022475"/>
    </source>
</evidence>
<dbReference type="OrthoDB" id="2014828at2759"/>
<dbReference type="Pfam" id="PF00139">
    <property type="entry name" value="Lectin_legB"/>
    <property type="match status" value="1"/>
</dbReference>
<dbReference type="InterPro" id="IPR050528">
    <property type="entry name" value="L-type_Lectin-RKs"/>
</dbReference>
<keyword evidence="14 19" id="KW-1133">Transmembrane helix</keyword>
<keyword evidence="15 19" id="KW-0472">Membrane</keyword>
<feature type="binding site" evidence="18">
    <location>
        <position position="362"/>
    </location>
    <ligand>
        <name>ATP</name>
        <dbReference type="ChEBI" id="CHEBI:30616"/>
    </ligand>
</feature>
<dbReference type="FunFam" id="3.30.200.20:FF:000168">
    <property type="entry name" value="L-type lectin-domain containing receptor kinase IX.1"/>
    <property type="match status" value="1"/>
</dbReference>
<protein>
    <recommendedName>
        <fullName evidence="6">non-specific serine/threonine protein kinase</fullName>
        <ecNumber evidence="6">2.7.11.1</ecNumber>
    </recommendedName>
</protein>
<keyword evidence="16 21" id="KW-0675">Receptor</keyword>
<dbReference type="GO" id="GO:0030246">
    <property type="term" value="F:carbohydrate binding"/>
    <property type="evidence" value="ECO:0007669"/>
    <property type="project" value="UniProtKB-KW"/>
</dbReference>
<evidence type="ECO:0000256" key="3">
    <source>
        <dbReference type="ARBA" id="ARBA00007606"/>
    </source>
</evidence>